<dbReference type="GO" id="GO:0008270">
    <property type="term" value="F:zinc ion binding"/>
    <property type="evidence" value="ECO:0007669"/>
    <property type="project" value="UniProtKB-KW"/>
</dbReference>
<feature type="compositionally biased region" description="Polar residues" evidence="11">
    <location>
        <begin position="310"/>
        <end position="319"/>
    </location>
</feature>
<dbReference type="SUPFAM" id="SSF57667">
    <property type="entry name" value="beta-beta-alpha zinc fingers"/>
    <property type="match status" value="2"/>
</dbReference>
<dbReference type="GO" id="GO:0000977">
    <property type="term" value="F:RNA polymerase II transcription regulatory region sequence-specific DNA binding"/>
    <property type="evidence" value="ECO:0007669"/>
    <property type="project" value="UniProtKB-ARBA"/>
</dbReference>
<feature type="compositionally biased region" description="Low complexity" evidence="11">
    <location>
        <begin position="965"/>
        <end position="980"/>
    </location>
</feature>
<dbReference type="PANTHER" id="PTHR24408:SF58">
    <property type="entry name" value="TRANSCRIPTION FACTOR (TFIIIA), PUTATIVE (AFU_ORTHOLOGUE AFUA_1G05150)-RELATED"/>
    <property type="match status" value="1"/>
</dbReference>
<proteinExistence type="inferred from homology"/>
<dbReference type="STRING" id="2018661.A0A2A2JU51"/>
<keyword evidence="9" id="KW-0539">Nucleus</keyword>
<feature type="compositionally biased region" description="Polar residues" evidence="11">
    <location>
        <begin position="329"/>
        <end position="347"/>
    </location>
</feature>
<evidence type="ECO:0000256" key="5">
    <source>
        <dbReference type="ARBA" id="ARBA00022737"/>
    </source>
</evidence>
<feature type="domain" description="C2H2-type" evidence="12">
    <location>
        <begin position="750"/>
        <end position="777"/>
    </location>
</feature>
<keyword evidence="3" id="KW-0217">Developmental protein</keyword>
<feature type="compositionally biased region" description="Polar residues" evidence="11">
    <location>
        <begin position="375"/>
        <end position="395"/>
    </location>
</feature>
<feature type="region of interest" description="Disordered" evidence="11">
    <location>
        <begin position="680"/>
        <end position="716"/>
    </location>
</feature>
<feature type="compositionally biased region" description="Polar residues" evidence="11">
    <location>
        <begin position="1060"/>
        <end position="1071"/>
    </location>
</feature>
<dbReference type="InterPro" id="IPR036236">
    <property type="entry name" value="Znf_C2H2_sf"/>
</dbReference>
<feature type="compositionally biased region" description="Polar residues" evidence="11">
    <location>
        <begin position="1032"/>
        <end position="1044"/>
    </location>
</feature>
<feature type="domain" description="C2H2-type" evidence="12">
    <location>
        <begin position="485"/>
        <end position="513"/>
    </location>
</feature>
<evidence type="ECO:0000256" key="1">
    <source>
        <dbReference type="ARBA" id="ARBA00004123"/>
    </source>
</evidence>
<dbReference type="GO" id="GO:0005634">
    <property type="term" value="C:nucleus"/>
    <property type="evidence" value="ECO:0007669"/>
    <property type="project" value="UniProtKB-SubCell"/>
</dbReference>
<dbReference type="Proteomes" id="UP000218231">
    <property type="component" value="Unassembled WGS sequence"/>
</dbReference>
<feature type="compositionally biased region" description="Basic and acidic residues" evidence="11">
    <location>
        <begin position="696"/>
        <end position="712"/>
    </location>
</feature>
<protein>
    <recommendedName>
        <fullName evidence="12">C2H2-type domain-containing protein</fullName>
    </recommendedName>
</protein>
<evidence type="ECO:0000256" key="10">
    <source>
        <dbReference type="PROSITE-ProRule" id="PRU00042"/>
    </source>
</evidence>
<evidence type="ECO:0000256" key="4">
    <source>
        <dbReference type="ARBA" id="ARBA00022723"/>
    </source>
</evidence>
<evidence type="ECO:0000256" key="2">
    <source>
        <dbReference type="ARBA" id="ARBA00007746"/>
    </source>
</evidence>
<keyword evidence="6 10" id="KW-0863">Zinc-finger</keyword>
<organism evidence="13 14">
    <name type="scientific">Diploscapter pachys</name>
    <dbReference type="NCBI Taxonomy" id="2018661"/>
    <lineage>
        <taxon>Eukaryota</taxon>
        <taxon>Metazoa</taxon>
        <taxon>Ecdysozoa</taxon>
        <taxon>Nematoda</taxon>
        <taxon>Chromadorea</taxon>
        <taxon>Rhabditida</taxon>
        <taxon>Rhabditina</taxon>
        <taxon>Rhabditomorpha</taxon>
        <taxon>Rhabditoidea</taxon>
        <taxon>Rhabditidae</taxon>
        <taxon>Diploscapter</taxon>
    </lineage>
</organism>
<dbReference type="EMBL" id="LIAE01010218">
    <property type="protein sequence ID" value="PAV65193.1"/>
    <property type="molecule type" value="Genomic_DNA"/>
</dbReference>
<dbReference type="FunFam" id="3.30.160.60:FF:001301">
    <property type="entry name" value="Blast:Protein hunchback"/>
    <property type="match status" value="1"/>
</dbReference>
<feature type="region of interest" description="Disordered" evidence="11">
    <location>
        <begin position="363"/>
        <end position="443"/>
    </location>
</feature>
<feature type="region of interest" description="Disordered" evidence="11">
    <location>
        <begin position="501"/>
        <end position="543"/>
    </location>
</feature>
<feature type="region of interest" description="Disordered" evidence="11">
    <location>
        <begin position="151"/>
        <end position="288"/>
    </location>
</feature>
<evidence type="ECO:0000259" key="12">
    <source>
        <dbReference type="PROSITE" id="PS50157"/>
    </source>
</evidence>
<comment type="caution">
    <text evidence="13">The sequence shown here is derived from an EMBL/GenBank/DDBJ whole genome shotgun (WGS) entry which is preliminary data.</text>
</comment>
<keyword evidence="4" id="KW-0479">Metal-binding</keyword>
<keyword evidence="14" id="KW-1185">Reference proteome</keyword>
<dbReference type="AlphaFoldDB" id="A0A2A2JU51"/>
<feature type="compositionally biased region" description="Basic and acidic residues" evidence="11">
    <location>
        <begin position="204"/>
        <end position="222"/>
    </location>
</feature>
<feature type="compositionally biased region" description="Basic and acidic residues" evidence="11">
    <location>
        <begin position="1078"/>
        <end position="1087"/>
    </location>
</feature>
<feature type="compositionally biased region" description="Basic and acidic residues" evidence="11">
    <location>
        <begin position="230"/>
        <end position="239"/>
    </location>
</feature>
<keyword evidence="7" id="KW-0862">Zinc</keyword>
<evidence type="ECO:0000256" key="7">
    <source>
        <dbReference type="ARBA" id="ARBA00022833"/>
    </source>
</evidence>
<dbReference type="FunFam" id="3.30.160.60:FF:002883">
    <property type="entry name" value="Hunchback-like protein"/>
    <property type="match status" value="1"/>
</dbReference>
<reference evidence="13 14" key="1">
    <citation type="journal article" date="2017" name="Curr. Biol.">
        <title>Genome architecture and evolution of a unichromosomal asexual nematode.</title>
        <authorList>
            <person name="Fradin H."/>
            <person name="Zegar C."/>
            <person name="Gutwein M."/>
            <person name="Lucas J."/>
            <person name="Kovtun M."/>
            <person name="Corcoran D."/>
            <person name="Baugh L.R."/>
            <person name="Kiontke K."/>
            <person name="Gunsalus K."/>
            <person name="Fitch D.H."/>
            <person name="Piano F."/>
        </authorList>
    </citation>
    <scope>NUCLEOTIDE SEQUENCE [LARGE SCALE GENOMIC DNA]</scope>
    <source>
        <strain evidence="13">PF1309</strain>
    </source>
</reference>
<dbReference type="SMART" id="SM00355">
    <property type="entry name" value="ZnF_C2H2"/>
    <property type="match status" value="9"/>
</dbReference>
<feature type="compositionally biased region" description="Polar residues" evidence="11">
    <location>
        <begin position="403"/>
        <end position="413"/>
    </location>
</feature>
<dbReference type="GO" id="GO:0000981">
    <property type="term" value="F:DNA-binding transcription factor activity, RNA polymerase II-specific"/>
    <property type="evidence" value="ECO:0007669"/>
    <property type="project" value="TreeGrafter"/>
</dbReference>
<dbReference type="InterPro" id="IPR013087">
    <property type="entry name" value="Znf_C2H2_type"/>
</dbReference>
<dbReference type="GO" id="GO:0040034">
    <property type="term" value="P:regulation of development, heterochronic"/>
    <property type="evidence" value="ECO:0007669"/>
    <property type="project" value="UniProtKB-ARBA"/>
</dbReference>
<evidence type="ECO:0000313" key="14">
    <source>
        <dbReference type="Proteomes" id="UP000218231"/>
    </source>
</evidence>
<evidence type="ECO:0000256" key="8">
    <source>
        <dbReference type="ARBA" id="ARBA00023125"/>
    </source>
</evidence>
<feature type="compositionally biased region" description="Basic and acidic residues" evidence="11">
    <location>
        <begin position="506"/>
        <end position="515"/>
    </location>
</feature>
<name>A0A2A2JU51_9BILA</name>
<evidence type="ECO:0000313" key="13">
    <source>
        <dbReference type="EMBL" id="PAV65193.1"/>
    </source>
</evidence>
<keyword evidence="8" id="KW-0238">DNA-binding</keyword>
<feature type="region of interest" description="Disordered" evidence="11">
    <location>
        <begin position="300"/>
        <end position="347"/>
    </location>
</feature>
<comment type="subcellular location">
    <subcellularLocation>
        <location evidence="1">Nucleus</location>
    </subcellularLocation>
</comment>
<evidence type="ECO:0000256" key="6">
    <source>
        <dbReference type="ARBA" id="ARBA00022771"/>
    </source>
</evidence>
<feature type="compositionally biased region" description="Basic and acidic residues" evidence="11">
    <location>
        <begin position="264"/>
        <end position="288"/>
    </location>
</feature>
<dbReference type="PROSITE" id="PS50157">
    <property type="entry name" value="ZINC_FINGER_C2H2_2"/>
    <property type="match status" value="3"/>
</dbReference>
<feature type="region of interest" description="Disordered" evidence="11">
    <location>
        <begin position="1008"/>
        <end position="1099"/>
    </location>
</feature>
<feature type="region of interest" description="Disordered" evidence="11">
    <location>
        <begin position="953"/>
        <end position="983"/>
    </location>
</feature>
<feature type="region of interest" description="Disordered" evidence="11">
    <location>
        <begin position="1"/>
        <end position="21"/>
    </location>
</feature>
<comment type="similarity">
    <text evidence="2">Belongs to the hunchback C2H2-type zinc-finger protein family.</text>
</comment>
<keyword evidence="5" id="KW-0677">Repeat</keyword>
<dbReference type="OrthoDB" id="10015593at2759"/>
<accession>A0A2A2JU51</accession>
<dbReference type="GO" id="GO:0000122">
    <property type="term" value="P:negative regulation of transcription by RNA polymerase II"/>
    <property type="evidence" value="ECO:0007669"/>
    <property type="project" value="UniProtKB-ARBA"/>
</dbReference>
<evidence type="ECO:0000256" key="3">
    <source>
        <dbReference type="ARBA" id="ARBA00022473"/>
    </source>
</evidence>
<evidence type="ECO:0000256" key="11">
    <source>
        <dbReference type="SAM" id="MobiDB-lite"/>
    </source>
</evidence>
<evidence type="ECO:0000256" key="9">
    <source>
        <dbReference type="ARBA" id="ARBA00023242"/>
    </source>
</evidence>
<feature type="domain" description="C2H2-type" evidence="12">
    <location>
        <begin position="778"/>
        <end position="805"/>
    </location>
</feature>
<feature type="compositionally biased region" description="Acidic residues" evidence="11">
    <location>
        <begin position="240"/>
        <end position="263"/>
    </location>
</feature>
<sequence>MAHLEDAKQQAVWPPHDSLSHLATHTPKQAIQVSRQPDLHHQSGAFHAPTAMSAGLHQHLNGSSPDTKVSGGVAPWSGSQAAAPFVPATFTSNSQPIVNQFRQTWPSSIPSDWTSTPATGHIAAGNNNSPPKINSDWDTAKWSSTVQQQSIGPIGAPVESTKSYENGGNGETQLARPRPQFAPIMLESDNTVTSSTTTTPQMEQRVKNEDDSKIDKSTEKQASRISPEIDVTREDRESSAEEIDVECSAGEEEAMEGVQESDEDQLKASESRKNSTSESVTSEKHEEASHLLLNFSNSRNAHEPLGAKSSGESTGSGSDQPAKPVPIKNFSTQETGNTLTNGPTSQNHVSTIVATGLTGFVPSGQSAFQSPEALQHQQSVSSSGASTPLPSTPNGLTLFGPNSLPSTPTNGINGKTVHRKNSNAGTPEKPEQPTKTSFIRPPGLGPVAVLPPAAGQQAALVCPICGFSCPSKFHYNSHMNTHGDHQCTMCDYTSRTEGRLKKHMRESHTEEERQRAGISIEMTSSSKKKSSDNSSNSINTANADTTQNQASVVNGTTASSVLQSVLQSPITTLASVLLNPPQLTSDTSSLSTTMASLVDAANAAAAASIAGSDAISGLQLDITGAQSLLGQLAGSQGGVPSALDQIRAFTENTTLLPEGGMNLANALGVMTGVIGADHMDTLSNSSSTGGSGSGSKSEKSSDKPAKKSESRRSSSSKVKQFKCKQCPHLSFSRDDCWAHARTHIPPEKQLNCRHCNFVTEYKHHLEYHYRNHNGSKPFQCVKCAYTCVNKSMLNSHMKSHTNIYQFRCMDCTYATKYCHSLKLHLKKYGHRRVPDGIEVANGNDGRRSKTPEGVVPLFNGFNSNPATSLAQQLSLPIVTSPNMASYASQMLLQHHQMSEMKPFVLNGLPSLLNQPPAAPLMRCPTCDYEPKTTEDQIKHSMSHFFDRAASITSAQNGTGNGGHATNGNANGQNGSEGNGNSALSNLYSGLSQISSLMPHIQSMNKDTTVSVDMQEEERESGHAGDDEMEASSGATGSPACSSKGSADEESQKRKAFKLEQISQRLSQGRSPSSDETEDKDHDEHHMESSLSPAEPLSHSSGSVAIAPIVPVVTSSGLIEVSTPLNLFQQAANLYNVMQGRREGNENFRFHCMHCKMAFQDQALYHIHMGYHGYEQVFKCNRCGYQANNSLDFNVHLMQGSHD</sequence>
<dbReference type="PROSITE" id="PS00028">
    <property type="entry name" value="ZINC_FINGER_C2H2_1"/>
    <property type="match status" value="3"/>
</dbReference>
<gene>
    <name evidence="13" type="ORF">WR25_14521</name>
</gene>
<dbReference type="Gene3D" id="3.30.160.60">
    <property type="entry name" value="Classic Zinc Finger"/>
    <property type="match status" value="4"/>
</dbReference>
<dbReference type="PANTHER" id="PTHR24408">
    <property type="entry name" value="ZINC FINGER PROTEIN"/>
    <property type="match status" value="1"/>
</dbReference>
<feature type="compositionally biased region" description="Low complexity" evidence="11">
    <location>
        <begin position="532"/>
        <end position="543"/>
    </location>
</feature>